<reference evidence="2" key="1">
    <citation type="journal article" date="2022" name="Int. J. Mol. Sci.">
        <title>Draft Genome of Tanacetum Coccineum: Genomic Comparison of Closely Related Tanacetum-Family Plants.</title>
        <authorList>
            <person name="Yamashiro T."/>
            <person name="Shiraishi A."/>
            <person name="Nakayama K."/>
            <person name="Satake H."/>
        </authorList>
    </citation>
    <scope>NUCLEOTIDE SEQUENCE</scope>
</reference>
<dbReference type="Proteomes" id="UP001151760">
    <property type="component" value="Unassembled WGS sequence"/>
</dbReference>
<protein>
    <submittedName>
        <fullName evidence="2">Uncharacterized protein</fullName>
    </submittedName>
</protein>
<accession>A0ABQ5DHB7</accession>
<sequence length="399" mass="46160">MSKHDGFFDNHERDRSPKQGGRQDDFGSLKEEGDDGYNVFVEKPKGQSNGARIMNARMVGRHGYEDRQRYRVKAQIPIFLRNLDLEAMLDWLYEVDKFFDIMDVPQEEEVNIVVYKISGGDGDWWQNVQENRKRQGKYPINTWLRMKRMINDRCNLKETKEKTAAMYITVLSQSIQDELKLLPIYTIDQSQFSYEVLASKSGVKKQVITKKMDSNPYSKIVPPECFKCSLPCHRCDECPNRKLNAYVWEHYGGDTKIDFGDDLEHIDKFAQVEGEVVNLMVQRTLCATNIEDFPQRNKIFETKCLIEDHVCSLITNGGSYENLVSKEIVKAMKLPTQQHPKPYKLGWINKGPMVKVNENIAILLNGRPPDLKTLFVRLLVEDGENSRASSFQVRGNDRT</sequence>
<evidence type="ECO:0000313" key="2">
    <source>
        <dbReference type="EMBL" id="GJT37678.1"/>
    </source>
</evidence>
<name>A0ABQ5DHB7_9ASTR</name>
<dbReference type="PANTHER" id="PTHR35046:SF18">
    <property type="entry name" value="RNA-DIRECTED DNA POLYMERASE"/>
    <property type="match status" value="1"/>
</dbReference>
<evidence type="ECO:0000313" key="3">
    <source>
        <dbReference type="Proteomes" id="UP001151760"/>
    </source>
</evidence>
<evidence type="ECO:0000256" key="1">
    <source>
        <dbReference type="SAM" id="MobiDB-lite"/>
    </source>
</evidence>
<proteinExistence type="predicted"/>
<reference evidence="2" key="2">
    <citation type="submission" date="2022-01" db="EMBL/GenBank/DDBJ databases">
        <authorList>
            <person name="Yamashiro T."/>
            <person name="Shiraishi A."/>
            <person name="Satake H."/>
            <person name="Nakayama K."/>
        </authorList>
    </citation>
    <scope>NUCLEOTIDE SEQUENCE</scope>
</reference>
<feature type="compositionally biased region" description="Basic and acidic residues" evidence="1">
    <location>
        <begin position="1"/>
        <end position="31"/>
    </location>
</feature>
<dbReference type="PANTHER" id="PTHR35046">
    <property type="entry name" value="ZINC KNUCKLE (CCHC-TYPE) FAMILY PROTEIN"/>
    <property type="match status" value="1"/>
</dbReference>
<keyword evidence="3" id="KW-1185">Reference proteome</keyword>
<gene>
    <name evidence="2" type="ORF">Tco_0937543</name>
</gene>
<comment type="caution">
    <text evidence="2">The sequence shown here is derived from an EMBL/GenBank/DDBJ whole genome shotgun (WGS) entry which is preliminary data.</text>
</comment>
<dbReference type="EMBL" id="BQNB010015243">
    <property type="protein sequence ID" value="GJT37678.1"/>
    <property type="molecule type" value="Genomic_DNA"/>
</dbReference>
<feature type="region of interest" description="Disordered" evidence="1">
    <location>
        <begin position="1"/>
        <end position="37"/>
    </location>
</feature>
<organism evidence="2 3">
    <name type="scientific">Tanacetum coccineum</name>
    <dbReference type="NCBI Taxonomy" id="301880"/>
    <lineage>
        <taxon>Eukaryota</taxon>
        <taxon>Viridiplantae</taxon>
        <taxon>Streptophyta</taxon>
        <taxon>Embryophyta</taxon>
        <taxon>Tracheophyta</taxon>
        <taxon>Spermatophyta</taxon>
        <taxon>Magnoliopsida</taxon>
        <taxon>eudicotyledons</taxon>
        <taxon>Gunneridae</taxon>
        <taxon>Pentapetalae</taxon>
        <taxon>asterids</taxon>
        <taxon>campanulids</taxon>
        <taxon>Asterales</taxon>
        <taxon>Asteraceae</taxon>
        <taxon>Asteroideae</taxon>
        <taxon>Anthemideae</taxon>
        <taxon>Anthemidinae</taxon>
        <taxon>Tanacetum</taxon>
    </lineage>
</organism>